<feature type="compositionally biased region" description="Low complexity" evidence="1">
    <location>
        <begin position="280"/>
        <end position="304"/>
    </location>
</feature>
<sequence length="364" mass="37814">MTSIAISIPITSPSTIRRKPKLTYRSPTATSHADAYGFTPMATSATEAKLIITQLQPRSLSISSSLQSAFKSPSSRNASPSPSPTTPGSAVSGQAAPPKRKYPMAPPLPLYHPLGPLALSLPPLDPTEFGLPAPPIRVDDDARRSSARARRPAAKLRDAEEEPPSPAGTVRTANSGSAREANAKETKEPPKSPRKRRAAGGAAGGAKRRRREPEDSDTTYPAQRTRRPRGQAAAAAAAASSAETASPPGSVAGDASTPKMDTAIDLPSEEPVPERRTTRARNALNRRGSSASETTTVSVTAPSVSDANLANIEAPATPVPTKEDTDVVMAVDSPAVSAAPSSEPPKPVVELEEGEVPEDPVTSS</sequence>
<feature type="compositionally biased region" description="Basic and acidic residues" evidence="1">
    <location>
        <begin position="181"/>
        <end position="191"/>
    </location>
</feature>
<keyword evidence="3" id="KW-1185">Reference proteome</keyword>
<dbReference type="EMBL" id="JASNQZ010000006">
    <property type="protein sequence ID" value="KAL0956088.1"/>
    <property type="molecule type" value="Genomic_DNA"/>
</dbReference>
<protein>
    <submittedName>
        <fullName evidence="2">Uncharacterized protein</fullName>
    </submittedName>
</protein>
<feature type="compositionally biased region" description="Low complexity" evidence="1">
    <location>
        <begin position="66"/>
        <end position="93"/>
    </location>
</feature>
<feature type="compositionally biased region" description="Basic residues" evidence="1">
    <location>
        <begin position="145"/>
        <end position="154"/>
    </location>
</feature>
<feature type="region of interest" description="Disordered" evidence="1">
    <location>
        <begin position="130"/>
        <end position="304"/>
    </location>
</feature>
<reference evidence="3" key="1">
    <citation type="submission" date="2024-06" db="EMBL/GenBank/DDBJ databases">
        <title>Multi-omics analyses provide insights into the biosynthesis of the anticancer antibiotic pleurotin in Hohenbuehelia grisea.</title>
        <authorList>
            <person name="Weaver J.A."/>
            <person name="Alberti F."/>
        </authorList>
    </citation>
    <scope>NUCLEOTIDE SEQUENCE [LARGE SCALE GENOMIC DNA]</scope>
    <source>
        <strain evidence="3">T-177</strain>
    </source>
</reference>
<gene>
    <name evidence="2" type="ORF">HGRIS_002256</name>
</gene>
<evidence type="ECO:0000313" key="3">
    <source>
        <dbReference type="Proteomes" id="UP001556367"/>
    </source>
</evidence>
<name>A0ABR3JJZ5_9AGAR</name>
<feature type="region of interest" description="Disordered" evidence="1">
    <location>
        <begin position="334"/>
        <end position="364"/>
    </location>
</feature>
<comment type="caution">
    <text evidence="2">The sequence shown here is derived from an EMBL/GenBank/DDBJ whole genome shotgun (WGS) entry which is preliminary data.</text>
</comment>
<organism evidence="2 3">
    <name type="scientific">Hohenbuehelia grisea</name>
    <dbReference type="NCBI Taxonomy" id="104357"/>
    <lineage>
        <taxon>Eukaryota</taxon>
        <taxon>Fungi</taxon>
        <taxon>Dikarya</taxon>
        <taxon>Basidiomycota</taxon>
        <taxon>Agaricomycotina</taxon>
        <taxon>Agaricomycetes</taxon>
        <taxon>Agaricomycetidae</taxon>
        <taxon>Agaricales</taxon>
        <taxon>Pleurotineae</taxon>
        <taxon>Pleurotaceae</taxon>
        <taxon>Hohenbuehelia</taxon>
    </lineage>
</organism>
<evidence type="ECO:0000313" key="2">
    <source>
        <dbReference type="EMBL" id="KAL0956088.1"/>
    </source>
</evidence>
<feature type="region of interest" description="Disordered" evidence="1">
    <location>
        <begin position="66"/>
        <end position="107"/>
    </location>
</feature>
<proteinExistence type="predicted"/>
<accession>A0ABR3JJZ5</accession>
<feature type="compositionally biased region" description="Low complexity" evidence="1">
    <location>
        <begin position="230"/>
        <end position="250"/>
    </location>
</feature>
<evidence type="ECO:0000256" key="1">
    <source>
        <dbReference type="SAM" id="MobiDB-lite"/>
    </source>
</evidence>
<dbReference type="Proteomes" id="UP001556367">
    <property type="component" value="Unassembled WGS sequence"/>
</dbReference>